<accession>B4GM86</accession>
<dbReference type="EMBL" id="CH479185">
    <property type="protein sequence ID" value="EDW37960.1"/>
    <property type="molecule type" value="Genomic_DNA"/>
</dbReference>
<evidence type="ECO:0000313" key="1">
    <source>
        <dbReference type="EMBL" id="EDW37960.1"/>
    </source>
</evidence>
<name>B4GM86_DROPE</name>
<keyword evidence="2" id="KW-1185">Reference proteome</keyword>
<reference evidence="1 2" key="1">
    <citation type="journal article" date="2007" name="Nature">
        <title>Evolution of genes and genomes on the Drosophila phylogeny.</title>
        <authorList>
            <consortium name="Drosophila 12 Genomes Consortium"/>
            <person name="Clark A.G."/>
            <person name="Eisen M.B."/>
            <person name="Smith D.R."/>
            <person name="Bergman C.M."/>
            <person name="Oliver B."/>
            <person name="Markow T.A."/>
            <person name="Kaufman T.C."/>
            <person name="Kellis M."/>
            <person name="Gelbart W."/>
            <person name="Iyer V.N."/>
            <person name="Pollard D.A."/>
            <person name="Sackton T.B."/>
            <person name="Larracuente A.M."/>
            <person name="Singh N.D."/>
            <person name="Abad J.P."/>
            <person name="Abt D.N."/>
            <person name="Adryan B."/>
            <person name="Aguade M."/>
            <person name="Akashi H."/>
            <person name="Anderson W.W."/>
            <person name="Aquadro C.F."/>
            <person name="Ardell D.H."/>
            <person name="Arguello R."/>
            <person name="Artieri C.G."/>
            <person name="Barbash D.A."/>
            <person name="Barker D."/>
            <person name="Barsanti P."/>
            <person name="Batterham P."/>
            <person name="Batzoglou S."/>
            <person name="Begun D."/>
            <person name="Bhutkar A."/>
            <person name="Blanco E."/>
            <person name="Bosak S.A."/>
            <person name="Bradley R.K."/>
            <person name="Brand A.D."/>
            <person name="Brent M.R."/>
            <person name="Brooks A.N."/>
            <person name="Brown R.H."/>
            <person name="Butlin R.K."/>
            <person name="Caggese C."/>
            <person name="Calvi B.R."/>
            <person name="Bernardo de Carvalho A."/>
            <person name="Caspi A."/>
            <person name="Castrezana S."/>
            <person name="Celniker S.E."/>
            <person name="Chang J.L."/>
            <person name="Chapple C."/>
            <person name="Chatterji S."/>
            <person name="Chinwalla A."/>
            <person name="Civetta A."/>
            <person name="Clifton S.W."/>
            <person name="Comeron J.M."/>
            <person name="Costello J.C."/>
            <person name="Coyne J.A."/>
            <person name="Daub J."/>
            <person name="David R.G."/>
            <person name="Delcher A.L."/>
            <person name="Delehaunty K."/>
            <person name="Do C.B."/>
            <person name="Ebling H."/>
            <person name="Edwards K."/>
            <person name="Eickbush T."/>
            <person name="Evans J.D."/>
            <person name="Filipski A."/>
            <person name="Findeiss S."/>
            <person name="Freyhult E."/>
            <person name="Fulton L."/>
            <person name="Fulton R."/>
            <person name="Garcia A.C."/>
            <person name="Gardiner A."/>
            <person name="Garfield D.A."/>
            <person name="Garvin B.E."/>
            <person name="Gibson G."/>
            <person name="Gilbert D."/>
            <person name="Gnerre S."/>
            <person name="Godfrey J."/>
            <person name="Good R."/>
            <person name="Gotea V."/>
            <person name="Gravely B."/>
            <person name="Greenberg A.J."/>
            <person name="Griffiths-Jones S."/>
            <person name="Gross S."/>
            <person name="Guigo R."/>
            <person name="Gustafson E.A."/>
            <person name="Haerty W."/>
            <person name="Hahn M.W."/>
            <person name="Halligan D.L."/>
            <person name="Halpern A.L."/>
            <person name="Halter G.M."/>
            <person name="Han M.V."/>
            <person name="Heger A."/>
            <person name="Hillier L."/>
            <person name="Hinrichs A.S."/>
            <person name="Holmes I."/>
            <person name="Hoskins R.A."/>
            <person name="Hubisz M.J."/>
            <person name="Hultmark D."/>
            <person name="Huntley M.A."/>
            <person name="Jaffe D.B."/>
            <person name="Jagadeeshan S."/>
            <person name="Jeck W.R."/>
            <person name="Johnson J."/>
            <person name="Jones C.D."/>
            <person name="Jordan W.C."/>
            <person name="Karpen G.H."/>
            <person name="Kataoka E."/>
            <person name="Keightley P.D."/>
            <person name="Kheradpour P."/>
            <person name="Kirkness E.F."/>
            <person name="Koerich L.B."/>
            <person name="Kristiansen K."/>
            <person name="Kudrna D."/>
            <person name="Kulathinal R.J."/>
            <person name="Kumar S."/>
            <person name="Kwok R."/>
            <person name="Lander E."/>
            <person name="Langley C.H."/>
            <person name="Lapoint R."/>
            <person name="Lazzaro B.P."/>
            <person name="Lee S.J."/>
            <person name="Levesque L."/>
            <person name="Li R."/>
            <person name="Lin C.F."/>
            <person name="Lin M.F."/>
            <person name="Lindblad-Toh K."/>
            <person name="Llopart A."/>
            <person name="Long M."/>
            <person name="Low L."/>
            <person name="Lozovsky E."/>
            <person name="Lu J."/>
            <person name="Luo M."/>
            <person name="Machado C.A."/>
            <person name="Makalowski W."/>
            <person name="Marzo M."/>
            <person name="Matsuda M."/>
            <person name="Matzkin L."/>
            <person name="McAllister B."/>
            <person name="McBride C.S."/>
            <person name="McKernan B."/>
            <person name="McKernan K."/>
            <person name="Mendez-Lago M."/>
            <person name="Minx P."/>
            <person name="Mollenhauer M.U."/>
            <person name="Montooth K."/>
            <person name="Mount S.M."/>
            <person name="Mu X."/>
            <person name="Myers E."/>
            <person name="Negre B."/>
            <person name="Newfeld S."/>
            <person name="Nielsen R."/>
            <person name="Noor M.A."/>
            <person name="O'Grady P."/>
            <person name="Pachter L."/>
            <person name="Papaceit M."/>
            <person name="Parisi M.J."/>
            <person name="Parisi M."/>
            <person name="Parts L."/>
            <person name="Pedersen J.S."/>
            <person name="Pesole G."/>
            <person name="Phillippy A.M."/>
            <person name="Ponting C.P."/>
            <person name="Pop M."/>
            <person name="Porcelli D."/>
            <person name="Powell J.R."/>
            <person name="Prohaska S."/>
            <person name="Pruitt K."/>
            <person name="Puig M."/>
            <person name="Quesneville H."/>
            <person name="Ram K.R."/>
            <person name="Rand D."/>
            <person name="Rasmussen M.D."/>
            <person name="Reed L.K."/>
            <person name="Reenan R."/>
            <person name="Reily A."/>
            <person name="Remington K.A."/>
            <person name="Rieger T.T."/>
            <person name="Ritchie M.G."/>
            <person name="Robin C."/>
            <person name="Rogers Y.H."/>
            <person name="Rohde C."/>
            <person name="Rozas J."/>
            <person name="Rubenfield M.J."/>
            <person name="Ruiz A."/>
            <person name="Russo S."/>
            <person name="Salzberg S.L."/>
            <person name="Sanchez-Gracia A."/>
            <person name="Saranga D.J."/>
            <person name="Sato H."/>
            <person name="Schaeffer S.W."/>
            <person name="Schatz M.C."/>
            <person name="Schlenke T."/>
            <person name="Schwartz R."/>
            <person name="Segarra C."/>
            <person name="Singh R.S."/>
            <person name="Sirot L."/>
            <person name="Sirota M."/>
            <person name="Sisneros N.B."/>
            <person name="Smith C.D."/>
            <person name="Smith T.F."/>
            <person name="Spieth J."/>
            <person name="Stage D.E."/>
            <person name="Stark A."/>
            <person name="Stephan W."/>
            <person name="Strausberg R.L."/>
            <person name="Strempel S."/>
            <person name="Sturgill D."/>
            <person name="Sutton G."/>
            <person name="Sutton G.G."/>
            <person name="Tao W."/>
            <person name="Teichmann S."/>
            <person name="Tobari Y.N."/>
            <person name="Tomimura Y."/>
            <person name="Tsolas J.M."/>
            <person name="Valente V.L."/>
            <person name="Venter E."/>
            <person name="Venter J.C."/>
            <person name="Vicario S."/>
            <person name="Vieira F.G."/>
            <person name="Vilella A.J."/>
            <person name="Villasante A."/>
            <person name="Walenz B."/>
            <person name="Wang J."/>
            <person name="Wasserman M."/>
            <person name="Watts T."/>
            <person name="Wilson D."/>
            <person name="Wilson R.K."/>
            <person name="Wing R.A."/>
            <person name="Wolfner M.F."/>
            <person name="Wong A."/>
            <person name="Wong G.K."/>
            <person name="Wu C.I."/>
            <person name="Wu G."/>
            <person name="Yamamoto D."/>
            <person name="Yang H.P."/>
            <person name="Yang S.P."/>
            <person name="Yorke J.A."/>
            <person name="Yoshida K."/>
            <person name="Zdobnov E."/>
            <person name="Zhang P."/>
            <person name="Zhang Y."/>
            <person name="Zimin A.V."/>
            <person name="Baldwin J."/>
            <person name="Abdouelleil A."/>
            <person name="Abdulkadir J."/>
            <person name="Abebe A."/>
            <person name="Abera B."/>
            <person name="Abreu J."/>
            <person name="Acer S.C."/>
            <person name="Aftuck L."/>
            <person name="Alexander A."/>
            <person name="An P."/>
            <person name="Anderson E."/>
            <person name="Anderson S."/>
            <person name="Arachi H."/>
            <person name="Azer M."/>
            <person name="Bachantsang P."/>
            <person name="Barry A."/>
            <person name="Bayul T."/>
            <person name="Berlin A."/>
            <person name="Bessette D."/>
            <person name="Bloom T."/>
            <person name="Blye J."/>
            <person name="Boguslavskiy L."/>
            <person name="Bonnet C."/>
            <person name="Boukhgalter B."/>
            <person name="Bourzgui I."/>
            <person name="Brown A."/>
            <person name="Cahill P."/>
            <person name="Channer S."/>
            <person name="Cheshatsang Y."/>
            <person name="Chuda L."/>
            <person name="Citroen M."/>
            <person name="Collymore A."/>
            <person name="Cooke P."/>
            <person name="Costello M."/>
            <person name="D'Aco K."/>
            <person name="Daza R."/>
            <person name="De Haan G."/>
            <person name="DeGray S."/>
            <person name="DeMaso C."/>
            <person name="Dhargay N."/>
            <person name="Dooley K."/>
            <person name="Dooley E."/>
            <person name="Doricent M."/>
            <person name="Dorje P."/>
            <person name="Dorjee K."/>
            <person name="Dupes A."/>
            <person name="Elong R."/>
            <person name="Falk J."/>
            <person name="Farina A."/>
            <person name="Faro S."/>
            <person name="Ferguson D."/>
            <person name="Fisher S."/>
            <person name="Foley C.D."/>
            <person name="Franke A."/>
            <person name="Friedrich D."/>
            <person name="Gadbois L."/>
            <person name="Gearin G."/>
            <person name="Gearin C.R."/>
            <person name="Giannoukos G."/>
            <person name="Goode T."/>
            <person name="Graham J."/>
            <person name="Grandbois E."/>
            <person name="Grewal S."/>
            <person name="Gyaltsen K."/>
            <person name="Hafez N."/>
            <person name="Hagos B."/>
            <person name="Hall J."/>
            <person name="Henson C."/>
            <person name="Hollinger A."/>
            <person name="Honan T."/>
            <person name="Huard M.D."/>
            <person name="Hughes L."/>
            <person name="Hurhula B."/>
            <person name="Husby M.E."/>
            <person name="Kamat A."/>
            <person name="Kanga B."/>
            <person name="Kashin S."/>
            <person name="Khazanovich D."/>
            <person name="Kisner P."/>
            <person name="Lance K."/>
            <person name="Lara M."/>
            <person name="Lee W."/>
            <person name="Lennon N."/>
            <person name="Letendre F."/>
            <person name="LeVine R."/>
            <person name="Lipovsky A."/>
            <person name="Liu X."/>
            <person name="Liu J."/>
            <person name="Liu S."/>
            <person name="Lokyitsang T."/>
            <person name="Lokyitsang Y."/>
            <person name="Lubonja R."/>
            <person name="Lui A."/>
            <person name="MacDonald P."/>
            <person name="Magnisalis V."/>
            <person name="Maru K."/>
            <person name="Matthews C."/>
            <person name="McCusker W."/>
            <person name="McDonough S."/>
            <person name="Mehta T."/>
            <person name="Meldrim J."/>
            <person name="Meneus L."/>
            <person name="Mihai O."/>
            <person name="Mihalev A."/>
            <person name="Mihova T."/>
            <person name="Mittelman R."/>
            <person name="Mlenga V."/>
            <person name="Montmayeur A."/>
            <person name="Mulrain L."/>
            <person name="Navidi A."/>
            <person name="Naylor J."/>
            <person name="Negash T."/>
            <person name="Nguyen T."/>
            <person name="Nguyen N."/>
            <person name="Nicol R."/>
            <person name="Norbu C."/>
            <person name="Norbu N."/>
            <person name="Novod N."/>
            <person name="O'Neill B."/>
            <person name="Osman S."/>
            <person name="Markiewicz E."/>
            <person name="Oyono O.L."/>
            <person name="Patti C."/>
            <person name="Phunkhang P."/>
            <person name="Pierre F."/>
            <person name="Priest M."/>
            <person name="Raghuraman S."/>
            <person name="Rege F."/>
            <person name="Reyes R."/>
            <person name="Rise C."/>
            <person name="Rogov P."/>
            <person name="Ross K."/>
            <person name="Ryan E."/>
            <person name="Settipalli S."/>
            <person name="Shea T."/>
            <person name="Sherpa N."/>
            <person name="Shi L."/>
            <person name="Shih D."/>
            <person name="Sparrow T."/>
            <person name="Spaulding J."/>
            <person name="Stalker J."/>
            <person name="Stange-Thomann N."/>
            <person name="Stavropoulos S."/>
            <person name="Stone C."/>
            <person name="Strader C."/>
            <person name="Tesfaye S."/>
            <person name="Thomson T."/>
            <person name="Thoulutsang Y."/>
            <person name="Thoulutsang D."/>
            <person name="Topham K."/>
            <person name="Topping I."/>
            <person name="Tsamla T."/>
            <person name="Vassiliev H."/>
            <person name="Vo A."/>
            <person name="Wangchuk T."/>
            <person name="Wangdi T."/>
            <person name="Weiand M."/>
            <person name="Wilkinson J."/>
            <person name="Wilson A."/>
            <person name="Yadav S."/>
            <person name="Young G."/>
            <person name="Yu Q."/>
            <person name="Zembek L."/>
            <person name="Zhong D."/>
            <person name="Zimmer A."/>
            <person name="Zwirko Z."/>
            <person name="Jaffe D.B."/>
            <person name="Alvarez P."/>
            <person name="Brockman W."/>
            <person name="Butler J."/>
            <person name="Chin C."/>
            <person name="Gnerre S."/>
            <person name="Grabherr M."/>
            <person name="Kleber M."/>
            <person name="Mauceli E."/>
            <person name="MacCallum I."/>
        </authorList>
    </citation>
    <scope>NUCLEOTIDE SEQUENCE [LARGE SCALE GENOMIC DNA]</scope>
    <source>
        <strain evidence="2">MSH-3 / Tucson 14011-0111.49</strain>
    </source>
</reference>
<evidence type="ECO:0000313" key="2">
    <source>
        <dbReference type="Proteomes" id="UP000008744"/>
    </source>
</evidence>
<gene>
    <name evidence="1" type="primary">Dper\GL12343</name>
    <name evidence="1" type="ORF">Dper_GL12343</name>
</gene>
<organism evidence="2">
    <name type="scientific">Drosophila persimilis</name>
    <name type="common">Fruit fly</name>
    <dbReference type="NCBI Taxonomy" id="7234"/>
    <lineage>
        <taxon>Eukaryota</taxon>
        <taxon>Metazoa</taxon>
        <taxon>Ecdysozoa</taxon>
        <taxon>Arthropoda</taxon>
        <taxon>Hexapoda</taxon>
        <taxon>Insecta</taxon>
        <taxon>Pterygota</taxon>
        <taxon>Neoptera</taxon>
        <taxon>Endopterygota</taxon>
        <taxon>Diptera</taxon>
        <taxon>Brachycera</taxon>
        <taxon>Muscomorpha</taxon>
        <taxon>Ephydroidea</taxon>
        <taxon>Drosophilidae</taxon>
        <taxon>Drosophila</taxon>
        <taxon>Sophophora</taxon>
    </lineage>
</organism>
<proteinExistence type="predicted"/>
<dbReference type="Proteomes" id="UP000008744">
    <property type="component" value="Unassembled WGS sequence"/>
</dbReference>
<dbReference type="AlphaFoldDB" id="B4GM86"/>
<sequence>MEKPLITHHASCLGQPFGTADAVIVIIIVKSQGNRPNTRHPLSGIDDCSVKGNTADAKNIICKLTTSCGCAFMKHWPGMCADAGVHLMTS</sequence>
<dbReference type="HOGENOM" id="CLU_2443162_0_0_1"/>
<protein>
    <submittedName>
        <fullName evidence="1">GL12343</fullName>
    </submittedName>
</protein>